<gene>
    <name evidence="2" type="ORF">C7B77_06520</name>
</gene>
<dbReference type="Proteomes" id="UP000238937">
    <property type="component" value="Unassembled WGS sequence"/>
</dbReference>
<dbReference type="EMBL" id="PVWO01000054">
    <property type="protein sequence ID" value="PSB57956.1"/>
    <property type="molecule type" value="Genomic_DNA"/>
</dbReference>
<accession>A0A2T1GJK4</accession>
<keyword evidence="3" id="KW-1185">Reference proteome</keyword>
<dbReference type="OrthoDB" id="9801597at2"/>
<comment type="caution">
    <text evidence="2">The sequence shown here is derived from an EMBL/GenBank/DDBJ whole genome shotgun (WGS) entry which is preliminary data.</text>
</comment>
<organism evidence="2 3">
    <name type="scientific">Chamaesiphon polymorphus CCALA 037</name>
    <dbReference type="NCBI Taxonomy" id="2107692"/>
    <lineage>
        <taxon>Bacteria</taxon>
        <taxon>Bacillati</taxon>
        <taxon>Cyanobacteriota</taxon>
        <taxon>Cyanophyceae</taxon>
        <taxon>Gomontiellales</taxon>
        <taxon>Chamaesiphonaceae</taxon>
        <taxon>Chamaesiphon</taxon>
    </lineage>
</organism>
<evidence type="ECO:0000313" key="2">
    <source>
        <dbReference type="EMBL" id="PSB57956.1"/>
    </source>
</evidence>
<protein>
    <submittedName>
        <fullName evidence="2">Uncharacterized protein</fullName>
    </submittedName>
</protein>
<evidence type="ECO:0000256" key="1">
    <source>
        <dbReference type="SAM" id="MobiDB-lite"/>
    </source>
</evidence>
<name>A0A2T1GJK4_9CYAN</name>
<proteinExistence type="predicted"/>
<feature type="region of interest" description="Disordered" evidence="1">
    <location>
        <begin position="29"/>
        <end position="78"/>
    </location>
</feature>
<reference evidence="2 3" key="1">
    <citation type="submission" date="2018-03" db="EMBL/GenBank/DDBJ databases">
        <title>The ancient ancestry and fast evolution of plastids.</title>
        <authorList>
            <person name="Moore K.R."/>
            <person name="Magnabosco C."/>
            <person name="Momper L."/>
            <person name="Gold D.A."/>
            <person name="Bosak T."/>
            <person name="Fournier G.P."/>
        </authorList>
    </citation>
    <scope>NUCLEOTIDE SEQUENCE [LARGE SCALE GENOMIC DNA]</scope>
    <source>
        <strain evidence="2 3">CCALA 037</strain>
    </source>
</reference>
<feature type="compositionally biased region" description="Low complexity" evidence="1">
    <location>
        <begin position="29"/>
        <end position="75"/>
    </location>
</feature>
<dbReference type="AlphaFoldDB" id="A0A2T1GJK4"/>
<dbReference type="RefSeq" id="WP_106301762.1">
    <property type="nucleotide sequence ID" value="NZ_PVWO01000054.1"/>
</dbReference>
<sequence length="373" mass="41162">MKPTSINSGVIAILCALGVAGIVAPAITVTPPSTSTPTKTPLPTKVVPPATKVTPTTTVTPTTLPATTPQPAATPNNPPLVVVPPLTPATLKNFTNVYGQLLAVKFTPNQQQKIAQRLSQDWMTNLGMRNTVFQTIALEPQIAKGTPAERTQLQTKLVANLRQQALDGDRDALWLVSFYDALPQSWLAPGKPPLTRMTSDMSADVLCFMINEVMGKSVATADTKLKNAIASKLTAEYAKIPVGTKQELSRLPTNWLTFKTGQWIRRGDYFREQMRVHWGQNLETYIPEIKQISKLRRDRLAKLTTDPKIQWNKLSSIQRQGVFQKSELEFQASLKTLPPVTTVQLNNYINTMQVGNTIGNSPTRYYSSNLKVK</sequence>
<evidence type="ECO:0000313" key="3">
    <source>
        <dbReference type="Proteomes" id="UP000238937"/>
    </source>
</evidence>